<dbReference type="Proteomes" id="UP000310314">
    <property type="component" value="Unassembled WGS sequence"/>
</dbReference>
<dbReference type="InterPro" id="IPR003675">
    <property type="entry name" value="Rce1/LyrA-like_dom"/>
</dbReference>
<evidence type="ECO:0000313" key="5">
    <source>
        <dbReference type="Proteomes" id="UP000310314"/>
    </source>
</evidence>
<dbReference type="Pfam" id="PF02517">
    <property type="entry name" value="Rce1-like"/>
    <property type="match status" value="1"/>
</dbReference>
<feature type="transmembrane region" description="Helical" evidence="1">
    <location>
        <begin position="385"/>
        <end position="403"/>
    </location>
</feature>
<dbReference type="GO" id="GO:0008237">
    <property type="term" value="F:metallopeptidase activity"/>
    <property type="evidence" value="ECO:0007669"/>
    <property type="project" value="UniProtKB-KW"/>
</dbReference>
<keyword evidence="1" id="KW-0812">Transmembrane</keyword>
<dbReference type="Gene3D" id="1.25.40.10">
    <property type="entry name" value="Tetratricopeptide repeat domain"/>
    <property type="match status" value="1"/>
</dbReference>
<evidence type="ECO:0000256" key="2">
    <source>
        <dbReference type="SAM" id="SignalP"/>
    </source>
</evidence>
<organism evidence="4 5">
    <name type="scientific">Maribacter algarum</name>
    <name type="common">ex Zhang et al. 2020</name>
    <dbReference type="NCBI Taxonomy" id="2578118"/>
    <lineage>
        <taxon>Bacteria</taxon>
        <taxon>Pseudomonadati</taxon>
        <taxon>Bacteroidota</taxon>
        <taxon>Flavobacteriia</taxon>
        <taxon>Flavobacteriales</taxon>
        <taxon>Flavobacteriaceae</taxon>
        <taxon>Maribacter</taxon>
    </lineage>
</organism>
<dbReference type="RefSeq" id="WP_138658220.1">
    <property type="nucleotide sequence ID" value="NZ_VATY01000002.1"/>
</dbReference>
<feature type="transmembrane region" description="Helical" evidence="1">
    <location>
        <begin position="428"/>
        <end position="448"/>
    </location>
</feature>
<feature type="domain" description="CAAX prenyl protease 2/Lysostaphin resistance protein A-like" evidence="3">
    <location>
        <begin position="514"/>
        <end position="601"/>
    </location>
</feature>
<keyword evidence="1" id="KW-1133">Transmembrane helix</keyword>
<proteinExistence type="predicted"/>
<accession>A0A5S3PW67</accession>
<protein>
    <submittedName>
        <fullName evidence="4">CPBP family intramembrane metalloprotease</fullName>
    </submittedName>
</protein>
<feature type="transmembrane region" description="Helical" evidence="1">
    <location>
        <begin position="338"/>
        <end position="365"/>
    </location>
</feature>
<keyword evidence="2" id="KW-0732">Signal</keyword>
<feature type="signal peptide" evidence="2">
    <location>
        <begin position="1"/>
        <end position="19"/>
    </location>
</feature>
<comment type="caution">
    <text evidence="4">The sequence shown here is derived from an EMBL/GenBank/DDBJ whole genome shotgun (WGS) entry which is preliminary data.</text>
</comment>
<reference evidence="4 5" key="1">
    <citation type="submission" date="2019-05" db="EMBL/GenBank/DDBJ databases">
        <authorList>
            <person name="Zhang J.-Y."/>
            <person name="Feg X."/>
            <person name="Du Z.-J."/>
        </authorList>
    </citation>
    <scope>NUCLEOTIDE SEQUENCE [LARGE SCALE GENOMIC DNA]</scope>
    <source>
        <strain evidence="4 5">RZ26</strain>
    </source>
</reference>
<gene>
    <name evidence="4" type="ORF">FEE95_12170</name>
</gene>
<feature type="transmembrane region" description="Helical" evidence="1">
    <location>
        <begin position="469"/>
        <end position="488"/>
    </location>
</feature>
<dbReference type="GO" id="GO:0080120">
    <property type="term" value="P:CAAX-box protein maturation"/>
    <property type="evidence" value="ECO:0007669"/>
    <property type="project" value="UniProtKB-ARBA"/>
</dbReference>
<dbReference type="AlphaFoldDB" id="A0A5S3PW67"/>
<keyword evidence="5" id="KW-1185">Reference proteome</keyword>
<feature type="transmembrane region" description="Helical" evidence="1">
    <location>
        <begin position="589"/>
        <end position="610"/>
    </location>
</feature>
<dbReference type="PANTHER" id="PTHR36435:SF1">
    <property type="entry name" value="CAAX AMINO TERMINAL PROTEASE FAMILY PROTEIN"/>
    <property type="match status" value="1"/>
</dbReference>
<dbReference type="InterPro" id="IPR011990">
    <property type="entry name" value="TPR-like_helical_dom_sf"/>
</dbReference>
<evidence type="ECO:0000313" key="4">
    <source>
        <dbReference type="EMBL" id="TMM57238.1"/>
    </source>
</evidence>
<keyword evidence="4" id="KW-0482">Metalloprotease</keyword>
<dbReference type="InterPro" id="IPR052710">
    <property type="entry name" value="CAAX_protease"/>
</dbReference>
<feature type="chain" id="PRO_5024285859" evidence="2">
    <location>
        <begin position="20"/>
        <end position="621"/>
    </location>
</feature>
<dbReference type="GO" id="GO:0006508">
    <property type="term" value="P:proteolysis"/>
    <property type="evidence" value="ECO:0007669"/>
    <property type="project" value="UniProtKB-KW"/>
</dbReference>
<feature type="transmembrane region" description="Helical" evidence="1">
    <location>
        <begin position="508"/>
        <end position="529"/>
    </location>
</feature>
<evidence type="ECO:0000259" key="3">
    <source>
        <dbReference type="Pfam" id="PF02517"/>
    </source>
</evidence>
<feature type="transmembrane region" description="Helical" evidence="1">
    <location>
        <begin position="566"/>
        <end position="583"/>
    </location>
</feature>
<name>A0A5S3PW67_9FLAO</name>
<keyword evidence="1" id="KW-0472">Membrane</keyword>
<keyword evidence="4" id="KW-0378">Hydrolase</keyword>
<evidence type="ECO:0000256" key="1">
    <source>
        <dbReference type="SAM" id="Phobius"/>
    </source>
</evidence>
<dbReference type="OrthoDB" id="158986at2"/>
<dbReference type="PANTHER" id="PTHR36435">
    <property type="entry name" value="SLR1288 PROTEIN"/>
    <property type="match status" value="1"/>
</dbReference>
<sequence length="621" mass="71566">MLKTPILFFSFLFTFWVYSQQTPGFGETNSHEFYVSQLTNSKDENFQEIIKLYEAHIHRNPNDVAAQVELCKFIGNSYWDEYEEYNLKYEETEECISNLAAKHPKNPKVLIYRAENLYGEDKLEVLNSAKGLIETNRTEWLSLEVAEINRMLGDYHQEKKWLSLMHYKKAQKLNDSLDLSLSIAKIYEAQGKKDLAKEVLLPNLEKDTTLWKMNQKANLLLKLNEPQKALDLFDVIGKRDSTFIDNEEMAKAMADLGDFATAREFLVRDTIKEWNKINAKQLLFAHDLAQSEGKVALESYRKLQEESSYDDFFGVKRFRVFLKNPLLRWSPSEVFHLFLLYGLILVAFALPYLWVMPVYGLGSLLRKSGISIRPKLNSQWNIKHFWLVSFFYLLASVLTVIIFEYQDTLNYYFDLGNTYFEESTDKSLLANEMILFVALMAISTLLVLGGKKIKFVFKSNLSIRQMIGLGILFVVFNRIFIKILSLFVDLEDTVGSNIILNAKEEILAVMAQNGFLVTVLLVAVIVPIYEEVVFRGVILGSVERYVGFKGANVIQAILFALVHDDLALFPFFFVFALVTGYWVKKSKGLLTGIFFHGIHNFTILVALYYLSKMTSVFGESF</sequence>
<dbReference type="EMBL" id="VATY01000002">
    <property type="protein sequence ID" value="TMM57238.1"/>
    <property type="molecule type" value="Genomic_DNA"/>
</dbReference>
<keyword evidence="4" id="KW-0645">Protease</keyword>
<dbReference type="GO" id="GO:0004175">
    <property type="term" value="F:endopeptidase activity"/>
    <property type="evidence" value="ECO:0007669"/>
    <property type="project" value="UniProtKB-ARBA"/>
</dbReference>